<dbReference type="InterPro" id="IPR043170">
    <property type="entry name" value="PTPA_C_lid"/>
</dbReference>
<accession>A0A9J2Q0F5</accession>
<dbReference type="Gene3D" id="1.20.120.1150">
    <property type="match status" value="1"/>
</dbReference>
<dbReference type="Proteomes" id="UP000036681">
    <property type="component" value="Unplaced"/>
</dbReference>
<dbReference type="PANTHER" id="PTHR10012">
    <property type="entry name" value="SERINE/THREONINE-PROTEIN PHOSPHATASE 2A REGULATORY SUBUNIT B"/>
    <property type="match status" value="1"/>
</dbReference>
<dbReference type="GO" id="GO:0003755">
    <property type="term" value="F:peptidyl-prolyl cis-trans isomerase activity"/>
    <property type="evidence" value="ECO:0007669"/>
    <property type="project" value="UniProtKB-KW"/>
</dbReference>
<comment type="subcellular location">
    <subcellularLocation>
        <location evidence="2 10">Cytoplasm</location>
    </subcellularLocation>
</comment>
<keyword evidence="11" id="KW-1185">Reference proteome</keyword>
<keyword evidence="6 10" id="KW-0697">Rotamase</keyword>
<dbReference type="AlphaFoldDB" id="A0A9J2Q0F5"/>
<proteinExistence type="inferred from homology"/>
<sequence length="133" mass="15077">MNEARCFIFSGNKKRIVPESYLKPEVVELHAPKNLFFDAIQYINETKSGPFHEHSNQLWNISAVQTWEKVNSGMFKMYEAEVLKKFPVVQHFMFGSIFSIDAAKEIVDPNLLEAVNSSAQRDAGVDVAKANDP</sequence>
<evidence type="ECO:0000256" key="5">
    <source>
        <dbReference type="ARBA" id="ARBA00022490"/>
    </source>
</evidence>
<evidence type="ECO:0000256" key="6">
    <source>
        <dbReference type="ARBA" id="ARBA00023110"/>
    </source>
</evidence>
<dbReference type="GO" id="GO:0007052">
    <property type="term" value="P:mitotic spindle organization"/>
    <property type="evidence" value="ECO:0007669"/>
    <property type="project" value="TreeGrafter"/>
</dbReference>
<keyword evidence="5 10" id="KW-0963">Cytoplasm</keyword>
<evidence type="ECO:0000256" key="4">
    <source>
        <dbReference type="ARBA" id="ARBA00013194"/>
    </source>
</evidence>
<dbReference type="FunFam" id="1.20.120.1150:FF:000002">
    <property type="entry name" value="Serine/threonine-protein phosphatase 2A activator"/>
    <property type="match status" value="1"/>
</dbReference>
<evidence type="ECO:0000313" key="12">
    <source>
        <dbReference type="WBParaSite" id="ALUE_0001572301-mRNA-1"/>
    </source>
</evidence>
<evidence type="ECO:0000256" key="2">
    <source>
        <dbReference type="ARBA" id="ARBA00004496"/>
    </source>
</evidence>
<dbReference type="EC" id="5.2.1.8" evidence="4 10"/>
<evidence type="ECO:0000256" key="1">
    <source>
        <dbReference type="ARBA" id="ARBA00000971"/>
    </source>
</evidence>
<dbReference type="SUPFAM" id="SSF140984">
    <property type="entry name" value="PTPA-like"/>
    <property type="match status" value="1"/>
</dbReference>
<dbReference type="GO" id="GO:0000159">
    <property type="term" value="C:protein phosphatase type 2A complex"/>
    <property type="evidence" value="ECO:0007669"/>
    <property type="project" value="TreeGrafter"/>
</dbReference>
<organism evidence="11 12">
    <name type="scientific">Ascaris lumbricoides</name>
    <name type="common">Giant roundworm</name>
    <dbReference type="NCBI Taxonomy" id="6252"/>
    <lineage>
        <taxon>Eukaryota</taxon>
        <taxon>Metazoa</taxon>
        <taxon>Ecdysozoa</taxon>
        <taxon>Nematoda</taxon>
        <taxon>Chromadorea</taxon>
        <taxon>Rhabditida</taxon>
        <taxon>Spirurina</taxon>
        <taxon>Ascaridomorpha</taxon>
        <taxon>Ascaridoidea</taxon>
        <taxon>Ascarididae</taxon>
        <taxon>Ascaris</taxon>
    </lineage>
</organism>
<comment type="catalytic activity">
    <reaction evidence="1 10">
        <text>[protein]-peptidylproline (omega=180) = [protein]-peptidylproline (omega=0)</text>
        <dbReference type="Rhea" id="RHEA:16237"/>
        <dbReference type="Rhea" id="RHEA-COMP:10747"/>
        <dbReference type="Rhea" id="RHEA-COMP:10748"/>
        <dbReference type="ChEBI" id="CHEBI:83833"/>
        <dbReference type="ChEBI" id="CHEBI:83834"/>
        <dbReference type="EC" id="5.2.1.8"/>
    </reaction>
</comment>
<evidence type="ECO:0000256" key="9">
    <source>
        <dbReference type="ARBA" id="ARBA00044820"/>
    </source>
</evidence>
<comment type="similarity">
    <text evidence="3 10">Belongs to the PTPA-type PPIase family.</text>
</comment>
<dbReference type="Pfam" id="PF03095">
    <property type="entry name" value="PTPA"/>
    <property type="match status" value="1"/>
</dbReference>
<evidence type="ECO:0000313" key="11">
    <source>
        <dbReference type="Proteomes" id="UP000036681"/>
    </source>
</evidence>
<dbReference type="GO" id="GO:0005737">
    <property type="term" value="C:cytoplasm"/>
    <property type="evidence" value="ECO:0007669"/>
    <property type="project" value="UniProtKB-SubCell"/>
</dbReference>
<dbReference type="InterPro" id="IPR037218">
    <property type="entry name" value="PTPA_sf"/>
</dbReference>
<evidence type="ECO:0000256" key="10">
    <source>
        <dbReference type="RuleBase" id="RU361210"/>
    </source>
</evidence>
<protein>
    <recommendedName>
        <fullName evidence="8 10">Serine/threonine-protein phosphatase 2A activator</fullName>
        <ecNumber evidence="4 10">5.2.1.8</ecNumber>
    </recommendedName>
    <alternativeName>
        <fullName evidence="9 10">Phosphotyrosyl phosphatase activator</fullName>
    </alternativeName>
</protein>
<dbReference type="PANTHER" id="PTHR10012:SF0">
    <property type="entry name" value="SERINE_THREONINE-PROTEIN PHOSPHATASE 2A ACTIVATOR"/>
    <property type="match status" value="1"/>
</dbReference>
<evidence type="ECO:0000256" key="7">
    <source>
        <dbReference type="ARBA" id="ARBA00023235"/>
    </source>
</evidence>
<evidence type="ECO:0000256" key="8">
    <source>
        <dbReference type="ARBA" id="ARBA00044786"/>
    </source>
</evidence>
<dbReference type="InterPro" id="IPR004327">
    <property type="entry name" value="Phstyr_phstse_ac"/>
</dbReference>
<reference evidence="12" key="1">
    <citation type="submission" date="2023-03" db="UniProtKB">
        <authorList>
            <consortium name="WormBaseParasite"/>
        </authorList>
    </citation>
    <scope>IDENTIFICATION</scope>
</reference>
<keyword evidence="7 10" id="KW-0413">Isomerase</keyword>
<dbReference type="GO" id="GO:0005634">
    <property type="term" value="C:nucleus"/>
    <property type="evidence" value="ECO:0007669"/>
    <property type="project" value="TreeGrafter"/>
</dbReference>
<comment type="function">
    <text evidence="10">PPIases accelerate the folding of proteins. It catalyzes the cis-trans isomerization of proline imidic peptide bonds in oligopeptides.</text>
</comment>
<evidence type="ECO:0000256" key="3">
    <source>
        <dbReference type="ARBA" id="ARBA00011019"/>
    </source>
</evidence>
<name>A0A9J2Q0F5_ASCLU</name>
<dbReference type="WBParaSite" id="ALUE_0001572301-mRNA-1">
    <property type="protein sequence ID" value="ALUE_0001572301-mRNA-1"/>
    <property type="gene ID" value="ALUE_0001572301"/>
</dbReference>
<dbReference type="GO" id="GO:0008160">
    <property type="term" value="F:protein tyrosine phosphatase activator activity"/>
    <property type="evidence" value="ECO:0007669"/>
    <property type="project" value="TreeGrafter"/>
</dbReference>